<dbReference type="PANTHER" id="PTHR40455:SF1">
    <property type="entry name" value="ANTITOXIN HIGA"/>
    <property type="match status" value="1"/>
</dbReference>
<organism evidence="2 3">
    <name type="scientific">Brucella intermedia</name>
    <dbReference type="NCBI Taxonomy" id="94625"/>
    <lineage>
        <taxon>Bacteria</taxon>
        <taxon>Pseudomonadati</taxon>
        <taxon>Pseudomonadota</taxon>
        <taxon>Alphaproteobacteria</taxon>
        <taxon>Hyphomicrobiales</taxon>
        <taxon>Brucellaceae</taxon>
        <taxon>Brucella/Ochrobactrum group</taxon>
        <taxon>Brucella</taxon>
    </lineage>
</organism>
<dbReference type="SUPFAM" id="SSF47413">
    <property type="entry name" value="lambda repressor-like DNA-binding domains"/>
    <property type="match status" value="1"/>
</dbReference>
<name>A0ABR6APB8_9HYPH</name>
<dbReference type="InterPro" id="IPR039060">
    <property type="entry name" value="Antitox_HigA"/>
</dbReference>
<reference evidence="2 3" key="1">
    <citation type="submission" date="2020-07" db="EMBL/GenBank/DDBJ databases">
        <title>Genomic Encyclopedia of Type Strains, Phase IV (KMG-V): Genome sequencing to study the core and pangenomes of soil and plant-associated prokaryotes.</title>
        <authorList>
            <person name="Whitman W."/>
        </authorList>
    </citation>
    <scope>NUCLEOTIDE SEQUENCE [LARGE SCALE GENOMIC DNA]</scope>
    <source>
        <strain evidence="2 3">RH4WT92</strain>
    </source>
</reference>
<keyword evidence="3" id="KW-1185">Reference proteome</keyword>
<sequence>MENIRPIKTEADYQWALAEIGGYFDKLPEVGSPEADRFDVLSALIETYEREQFPIPLAGPIETITAYMQMHGLNQSAFAAVIGSRSRASEILNRRRALNMDMAYKINRAWGIPAEILLQPYHLTSSRPDAA</sequence>
<evidence type="ECO:0000259" key="1">
    <source>
        <dbReference type="PROSITE" id="PS50943"/>
    </source>
</evidence>
<feature type="domain" description="HTH cro/C1-type" evidence="1">
    <location>
        <begin position="64"/>
        <end position="117"/>
    </location>
</feature>
<dbReference type="Gene3D" id="1.10.260.40">
    <property type="entry name" value="lambda repressor-like DNA-binding domains"/>
    <property type="match status" value="1"/>
</dbReference>
<dbReference type="Proteomes" id="UP000578622">
    <property type="component" value="Unassembled WGS sequence"/>
</dbReference>
<dbReference type="RefSeq" id="WP_182511751.1">
    <property type="nucleotide sequence ID" value="NZ_JACGXG010000002.1"/>
</dbReference>
<dbReference type="InterPro" id="IPR010982">
    <property type="entry name" value="Lambda_DNA-bd_dom_sf"/>
</dbReference>
<comment type="caution">
    <text evidence="2">The sequence shown here is derived from an EMBL/GenBank/DDBJ whole genome shotgun (WGS) entry which is preliminary data.</text>
</comment>
<evidence type="ECO:0000313" key="2">
    <source>
        <dbReference type="EMBL" id="MBA8851292.1"/>
    </source>
</evidence>
<dbReference type="EMBL" id="JACGXG010000002">
    <property type="protein sequence ID" value="MBA8851292.1"/>
    <property type="molecule type" value="Genomic_DNA"/>
</dbReference>
<gene>
    <name evidence="2" type="ORF">FHW20_002227</name>
</gene>
<proteinExistence type="predicted"/>
<protein>
    <submittedName>
        <fullName evidence="2">HTH-type transcriptional regulator/antitoxin HigA</fullName>
    </submittedName>
</protein>
<evidence type="ECO:0000313" key="3">
    <source>
        <dbReference type="Proteomes" id="UP000578622"/>
    </source>
</evidence>
<dbReference type="InterPro" id="IPR001387">
    <property type="entry name" value="Cro/C1-type_HTH"/>
</dbReference>
<dbReference type="Pfam" id="PF01381">
    <property type="entry name" value="HTH_3"/>
    <property type="match status" value="1"/>
</dbReference>
<dbReference type="PROSITE" id="PS50943">
    <property type="entry name" value="HTH_CROC1"/>
    <property type="match status" value="1"/>
</dbReference>
<accession>A0ABR6APB8</accession>
<dbReference type="PANTHER" id="PTHR40455">
    <property type="entry name" value="ANTITOXIN HIGA"/>
    <property type="match status" value="1"/>
</dbReference>